<feature type="compositionally biased region" description="Polar residues" evidence="1">
    <location>
        <begin position="268"/>
        <end position="277"/>
    </location>
</feature>
<feature type="compositionally biased region" description="Polar residues" evidence="1">
    <location>
        <begin position="119"/>
        <end position="129"/>
    </location>
</feature>
<feature type="compositionally biased region" description="Polar residues" evidence="1">
    <location>
        <begin position="212"/>
        <end position="230"/>
    </location>
</feature>
<feature type="compositionally biased region" description="Basic and acidic residues" evidence="1">
    <location>
        <begin position="133"/>
        <end position="152"/>
    </location>
</feature>
<sequence length="361" mass="40332">MERRSLILKERKLPKPLHGGIVVYPKELNFGTVRTGRTYLSYLHVAMRPGNLQSETLDIIPCLHRHIFFDSPPPAPVLSLPIYLKANEPGQIVTYLTLKTSKQTVKVRILGSVLSPTQFSFQQHNSQPKSRQKSREVPSNHLDSNHIRHESFHVTLQTESSHTPTTHKVPSRQRKKGVKHRRPKAKSDKPLQPSLPSSSPNSSLDHFDAPLSLQNTTPRTQPTLSTNPNIRSYPGEITQWSEVESNSDFDDDDFNTFSYPSASFPHSTKISLPASINPSQKSSPPIESESPDDWSDSSPDETPEVPVSYQLDQDFVLDAATVDLFHRSSTVSAPTLEKFGLPSISFDPGHQIALLRTSCHG</sequence>
<protein>
    <submittedName>
        <fullName evidence="2">Uncharacterized protein</fullName>
    </submittedName>
</protein>
<dbReference type="Proteomes" id="UP001281761">
    <property type="component" value="Unassembled WGS sequence"/>
</dbReference>
<dbReference type="EMBL" id="JARBJD010000267">
    <property type="protein sequence ID" value="KAK2945255.1"/>
    <property type="molecule type" value="Genomic_DNA"/>
</dbReference>
<name>A0ABQ9X0M8_9EUKA</name>
<feature type="compositionally biased region" description="Basic residues" evidence="1">
    <location>
        <begin position="169"/>
        <end position="184"/>
    </location>
</feature>
<reference evidence="2 3" key="1">
    <citation type="journal article" date="2022" name="bioRxiv">
        <title>Genomics of Preaxostyla Flagellates Illuminates Evolutionary Transitions and the Path Towards Mitochondrial Loss.</title>
        <authorList>
            <person name="Novak L.V.F."/>
            <person name="Treitli S.C."/>
            <person name="Pyrih J."/>
            <person name="Halakuc P."/>
            <person name="Pipaliya S.V."/>
            <person name="Vacek V."/>
            <person name="Brzon O."/>
            <person name="Soukal P."/>
            <person name="Eme L."/>
            <person name="Dacks J.B."/>
            <person name="Karnkowska A."/>
            <person name="Elias M."/>
            <person name="Hampl V."/>
        </authorList>
    </citation>
    <scope>NUCLEOTIDE SEQUENCE [LARGE SCALE GENOMIC DNA]</scope>
    <source>
        <strain evidence="2">NAU3</strain>
        <tissue evidence="2">Gut</tissue>
    </source>
</reference>
<evidence type="ECO:0000313" key="3">
    <source>
        <dbReference type="Proteomes" id="UP001281761"/>
    </source>
</evidence>
<gene>
    <name evidence="2" type="ORF">BLNAU_19831</name>
</gene>
<feature type="compositionally biased region" description="Polar residues" evidence="1">
    <location>
        <begin position="154"/>
        <end position="168"/>
    </location>
</feature>
<feature type="compositionally biased region" description="Low complexity" evidence="1">
    <location>
        <begin position="278"/>
        <end position="288"/>
    </location>
</feature>
<proteinExistence type="predicted"/>
<evidence type="ECO:0000313" key="2">
    <source>
        <dbReference type="EMBL" id="KAK2945255.1"/>
    </source>
</evidence>
<keyword evidence="3" id="KW-1185">Reference proteome</keyword>
<accession>A0ABQ9X0M8</accession>
<feature type="region of interest" description="Disordered" evidence="1">
    <location>
        <begin position="268"/>
        <end position="305"/>
    </location>
</feature>
<feature type="region of interest" description="Disordered" evidence="1">
    <location>
        <begin position="119"/>
        <end position="233"/>
    </location>
</feature>
<comment type="caution">
    <text evidence="2">The sequence shown here is derived from an EMBL/GenBank/DDBJ whole genome shotgun (WGS) entry which is preliminary data.</text>
</comment>
<evidence type="ECO:0000256" key="1">
    <source>
        <dbReference type="SAM" id="MobiDB-lite"/>
    </source>
</evidence>
<feature type="compositionally biased region" description="Acidic residues" evidence="1">
    <location>
        <begin position="289"/>
        <end position="303"/>
    </location>
</feature>
<organism evidence="2 3">
    <name type="scientific">Blattamonas nauphoetae</name>
    <dbReference type="NCBI Taxonomy" id="2049346"/>
    <lineage>
        <taxon>Eukaryota</taxon>
        <taxon>Metamonada</taxon>
        <taxon>Preaxostyla</taxon>
        <taxon>Oxymonadida</taxon>
        <taxon>Blattamonas</taxon>
    </lineage>
</organism>
<feature type="compositionally biased region" description="Low complexity" evidence="1">
    <location>
        <begin position="190"/>
        <end position="204"/>
    </location>
</feature>